<comment type="caution">
    <text evidence="9">The sequence shown here is derived from an EMBL/GenBank/DDBJ whole genome shotgun (WGS) entry which is preliminary data.</text>
</comment>
<reference evidence="10" key="1">
    <citation type="submission" date="2020-01" db="EMBL/GenBank/DDBJ databases">
        <title>Sphingomonas sp. strain CSW-10.</title>
        <authorList>
            <person name="Chen W.-M."/>
        </authorList>
    </citation>
    <scope>NUCLEOTIDE SEQUENCE [LARGE SCALE GENOMIC DNA]</scope>
    <source>
        <strain evidence="10">CCP-1</strain>
    </source>
</reference>
<dbReference type="InterPro" id="IPR002781">
    <property type="entry name" value="TM_pro_TauE-like"/>
</dbReference>
<feature type="transmembrane region" description="Helical" evidence="8">
    <location>
        <begin position="231"/>
        <end position="252"/>
    </location>
</feature>
<dbReference type="Pfam" id="PF01925">
    <property type="entry name" value="TauE"/>
    <property type="match status" value="1"/>
</dbReference>
<gene>
    <name evidence="9" type="ORF">GU920_02915</name>
</gene>
<evidence type="ECO:0000256" key="1">
    <source>
        <dbReference type="ARBA" id="ARBA00004651"/>
    </source>
</evidence>
<evidence type="ECO:0000256" key="8">
    <source>
        <dbReference type="RuleBase" id="RU363041"/>
    </source>
</evidence>
<evidence type="ECO:0000256" key="2">
    <source>
        <dbReference type="ARBA" id="ARBA00009142"/>
    </source>
</evidence>
<evidence type="ECO:0000313" key="10">
    <source>
        <dbReference type="Proteomes" id="UP001517376"/>
    </source>
</evidence>
<dbReference type="PANTHER" id="PTHR30269">
    <property type="entry name" value="TRANSMEMBRANE PROTEIN YFCA"/>
    <property type="match status" value="1"/>
</dbReference>
<feature type="transmembrane region" description="Helical" evidence="8">
    <location>
        <begin position="41"/>
        <end position="63"/>
    </location>
</feature>
<evidence type="ECO:0000256" key="3">
    <source>
        <dbReference type="ARBA" id="ARBA00022448"/>
    </source>
</evidence>
<accession>A0ABW9Y3M3</accession>
<keyword evidence="5 8" id="KW-0812">Transmembrane</keyword>
<sequence>MQGWDFWLIAVAVAFLVGLAKGGWSAVGNLSVPLLSLVVDPLTAAGLLLPVYIVSDAFGLWAYRHSYARRVLTILIPAGIAGVLIGWAVIPWTSAHLPGGNDIITGLVGAIGILFALYMLTGPKAATVPRAPRVRPGLFWGTITGFTSYISHAGAPPYQVYVQPLGLDRLAYAGTTTILFAVLNAVKLGPYALTGQVTLQSLETLAYLSPAAILGVYIGKRTVGMVSERTFYRVITWALLIVGVNLLGRALIGTDPFLALARALS</sequence>
<feature type="transmembrane region" description="Helical" evidence="8">
    <location>
        <begin position="170"/>
        <end position="193"/>
    </location>
</feature>
<comment type="subcellular location">
    <subcellularLocation>
        <location evidence="1 8">Cell membrane</location>
        <topology evidence="1 8">Multi-pass membrane protein</topology>
    </subcellularLocation>
</comment>
<keyword evidence="6 8" id="KW-1133">Transmembrane helix</keyword>
<evidence type="ECO:0000256" key="6">
    <source>
        <dbReference type="ARBA" id="ARBA00022989"/>
    </source>
</evidence>
<dbReference type="RefSeq" id="WP_161765467.1">
    <property type="nucleotide sequence ID" value="NZ_JAAATW010000001.1"/>
</dbReference>
<keyword evidence="3" id="KW-0813">Transport</keyword>
<feature type="transmembrane region" description="Helical" evidence="8">
    <location>
        <begin position="102"/>
        <end position="120"/>
    </location>
</feature>
<keyword evidence="7 8" id="KW-0472">Membrane</keyword>
<evidence type="ECO:0000256" key="5">
    <source>
        <dbReference type="ARBA" id="ARBA00022692"/>
    </source>
</evidence>
<proteinExistence type="inferred from homology"/>
<evidence type="ECO:0000256" key="7">
    <source>
        <dbReference type="ARBA" id="ARBA00023136"/>
    </source>
</evidence>
<evidence type="ECO:0000313" key="9">
    <source>
        <dbReference type="EMBL" id="NBE06470.1"/>
    </source>
</evidence>
<organism evidence="9 10">
    <name type="scientific">Paragemmobacter ruber</name>
    <dbReference type="NCBI Taxonomy" id="1985673"/>
    <lineage>
        <taxon>Bacteria</taxon>
        <taxon>Pseudomonadati</taxon>
        <taxon>Pseudomonadota</taxon>
        <taxon>Alphaproteobacteria</taxon>
        <taxon>Rhodobacterales</taxon>
        <taxon>Paracoccaceae</taxon>
        <taxon>Paragemmobacter</taxon>
    </lineage>
</organism>
<dbReference type="EMBL" id="JAAATW010000001">
    <property type="protein sequence ID" value="NBE06470.1"/>
    <property type="molecule type" value="Genomic_DNA"/>
</dbReference>
<name>A0ABW9Y3M3_9RHOB</name>
<evidence type="ECO:0000256" key="4">
    <source>
        <dbReference type="ARBA" id="ARBA00022475"/>
    </source>
</evidence>
<keyword evidence="10" id="KW-1185">Reference proteome</keyword>
<protein>
    <recommendedName>
        <fullName evidence="8">Probable membrane transporter protein</fullName>
    </recommendedName>
</protein>
<dbReference type="InterPro" id="IPR052017">
    <property type="entry name" value="TSUP"/>
</dbReference>
<keyword evidence="4 8" id="KW-1003">Cell membrane</keyword>
<feature type="transmembrane region" description="Helical" evidence="8">
    <location>
        <begin position="199"/>
        <end position="219"/>
    </location>
</feature>
<feature type="transmembrane region" description="Helical" evidence="8">
    <location>
        <begin position="70"/>
        <end position="90"/>
    </location>
</feature>
<comment type="similarity">
    <text evidence="2 8">Belongs to the 4-toluene sulfonate uptake permease (TSUP) (TC 2.A.102) family.</text>
</comment>
<dbReference type="Proteomes" id="UP001517376">
    <property type="component" value="Unassembled WGS sequence"/>
</dbReference>
<dbReference type="PANTHER" id="PTHR30269:SF37">
    <property type="entry name" value="MEMBRANE TRANSPORTER PROTEIN"/>
    <property type="match status" value="1"/>
</dbReference>